<dbReference type="Proteomes" id="UP000557566">
    <property type="component" value="Unassembled WGS sequence"/>
</dbReference>
<keyword evidence="12 16" id="KW-0443">Lipid metabolism</keyword>
<comment type="subcellular location">
    <subcellularLocation>
        <location evidence="2">Membrane</location>
        <topology evidence="2">Multi-pass membrane protein</topology>
    </subcellularLocation>
</comment>
<sequence>MARPKRGVRFPHGAALNGHTSGSESRRSSFSGSEDGCGSPSRTRTKAQAQAQLEPVQEKQPTPEEEYQKKRANFMTRTFWTFSMLALFFTALFIGHIYIIAVITAVQIVCFKEIIAIATVPSRARDIRATKSLNWYWLASTMYFLYGESVIYYFKHVVLVDKMLLPLATHHRFISFILYVFGFVCFVATLRPGHLKFQFTNFAWTHMALYLVVVQAHFVMNNIFEGMIWFFLPAALVITNDIFAYICGIAFGRTQLIKLSPKKTVEGFVGAWIMTILFAMLLVNIMGRSKYFICPVNDLGANIFTGLECEPNPVFLPRTYHLPQLFFLPPNSSFSLTFAPMQIHALVLATFASLIAPFGGFFASGLKRTFKIKDFGDSIPGHGGMTDRMDCQFIMGFFAYMYYHTFIEVHKVTLGSVLETAITSLSQDEQVELVRGMSRYLANQGVVTEKFVGCVEQAIMQR</sequence>
<feature type="transmembrane region" description="Helical" evidence="16">
    <location>
        <begin position="226"/>
        <end position="252"/>
    </location>
</feature>
<feature type="transmembrane region" description="Helical" evidence="16">
    <location>
        <begin position="343"/>
        <end position="363"/>
    </location>
</feature>
<comment type="caution">
    <text evidence="19">The sequence shown here is derived from an EMBL/GenBank/DDBJ whole genome shotgun (WGS) entry which is preliminary data.</text>
</comment>
<evidence type="ECO:0000256" key="6">
    <source>
        <dbReference type="ARBA" id="ARBA00012487"/>
    </source>
</evidence>
<reference evidence="19 20" key="1">
    <citation type="journal article" date="2020" name="Genome Biol. Evol.">
        <title>A new high-quality draft genome assembly of the Chinese cordyceps Ophiocordyceps sinensis.</title>
        <authorList>
            <person name="Shu R."/>
            <person name="Zhang J."/>
            <person name="Meng Q."/>
            <person name="Zhang H."/>
            <person name="Zhou G."/>
            <person name="Li M."/>
            <person name="Wu P."/>
            <person name="Zhao Y."/>
            <person name="Chen C."/>
            <person name="Qin Q."/>
        </authorList>
    </citation>
    <scope>NUCLEOTIDE SEQUENCE [LARGE SCALE GENOMIC DNA]</scope>
    <source>
        <strain evidence="19 20">IOZ07</strain>
    </source>
</reference>
<dbReference type="InterPro" id="IPR000374">
    <property type="entry name" value="PC_trans"/>
</dbReference>
<feature type="transmembrane region" description="Helical" evidence="16">
    <location>
        <begin position="173"/>
        <end position="190"/>
    </location>
</feature>
<feature type="compositionally biased region" description="Polar residues" evidence="18">
    <location>
        <begin position="40"/>
        <end position="51"/>
    </location>
</feature>
<evidence type="ECO:0000256" key="17">
    <source>
        <dbReference type="RuleBase" id="RU003938"/>
    </source>
</evidence>
<feature type="transmembrane region" description="Helical" evidence="16">
    <location>
        <begin position="202"/>
        <end position="220"/>
    </location>
</feature>
<keyword evidence="13 16" id="KW-0472">Membrane</keyword>
<feature type="transmembrane region" description="Helical" evidence="16">
    <location>
        <begin position="79"/>
        <end position="99"/>
    </location>
</feature>
<feature type="transmembrane region" description="Helical" evidence="16">
    <location>
        <begin position="264"/>
        <end position="283"/>
    </location>
</feature>
<evidence type="ECO:0000313" key="20">
    <source>
        <dbReference type="Proteomes" id="UP000557566"/>
    </source>
</evidence>
<evidence type="ECO:0000256" key="3">
    <source>
        <dbReference type="ARBA" id="ARBA00005119"/>
    </source>
</evidence>
<evidence type="ECO:0000256" key="5">
    <source>
        <dbReference type="ARBA" id="ARBA00010185"/>
    </source>
</evidence>
<comment type="catalytic activity">
    <reaction evidence="1 16 17">
        <text>a 1,2-diacyl-sn-glycero-3-phosphate + CTP + H(+) = a CDP-1,2-diacyl-sn-glycerol + diphosphate</text>
        <dbReference type="Rhea" id="RHEA:16229"/>
        <dbReference type="ChEBI" id="CHEBI:15378"/>
        <dbReference type="ChEBI" id="CHEBI:33019"/>
        <dbReference type="ChEBI" id="CHEBI:37563"/>
        <dbReference type="ChEBI" id="CHEBI:58332"/>
        <dbReference type="ChEBI" id="CHEBI:58608"/>
        <dbReference type="EC" id="2.7.7.41"/>
    </reaction>
</comment>
<keyword evidence="14 16" id="KW-0594">Phospholipid biosynthesis</keyword>
<evidence type="ECO:0000256" key="4">
    <source>
        <dbReference type="ARBA" id="ARBA00005189"/>
    </source>
</evidence>
<dbReference type="UniPathway" id="UPA00557">
    <property type="reaction ID" value="UER00614"/>
</dbReference>
<evidence type="ECO:0000256" key="15">
    <source>
        <dbReference type="ARBA" id="ARBA00023264"/>
    </source>
</evidence>
<dbReference type="PROSITE" id="PS01315">
    <property type="entry name" value="CDS"/>
    <property type="match status" value="1"/>
</dbReference>
<dbReference type="GO" id="GO:0005789">
    <property type="term" value="C:endoplasmic reticulum membrane"/>
    <property type="evidence" value="ECO:0007669"/>
    <property type="project" value="TreeGrafter"/>
</dbReference>
<comment type="pathway">
    <text evidence="3 16 17">Phospholipid metabolism; CDP-diacylglycerol biosynthesis; CDP-diacylglycerol from sn-glycerol 3-phosphate: step 3/3.</text>
</comment>
<gene>
    <name evidence="19" type="ORF">G6O67_004290</name>
</gene>
<dbReference type="PANTHER" id="PTHR13773:SF8">
    <property type="entry name" value="PHOSPHATIDATE CYTIDYLYLTRANSFERASE, PHOTORECEPTOR-SPECIFIC"/>
    <property type="match status" value="1"/>
</dbReference>
<dbReference type="OrthoDB" id="10260889at2759"/>
<dbReference type="PANTHER" id="PTHR13773">
    <property type="entry name" value="PHOSPHATIDATE CYTIDYLYLTRANSFERASE"/>
    <property type="match status" value="1"/>
</dbReference>
<evidence type="ECO:0000256" key="8">
    <source>
        <dbReference type="ARBA" id="ARBA00022679"/>
    </source>
</evidence>
<name>A0A8H4M0U4_9HYPO</name>
<keyword evidence="11 16" id="KW-1133">Transmembrane helix</keyword>
<dbReference type="EC" id="2.7.7.41" evidence="6 16"/>
<dbReference type="PIRSF" id="PIRSF018269">
    <property type="entry name" value="PC_trans_euk"/>
    <property type="match status" value="1"/>
</dbReference>
<feature type="transmembrane region" description="Helical" evidence="16">
    <location>
        <begin position="133"/>
        <end position="153"/>
    </location>
</feature>
<evidence type="ECO:0000256" key="9">
    <source>
        <dbReference type="ARBA" id="ARBA00022692"/>
    </source>
</evidence>
<evidence type="ECO:0000313" key="19">
    <source>
        <dbReference type="EMBL" id="KAF4507831.1"/>
    </source>
</evidence>
<evidence type="ECO:0000256" key="14">
    <source>
        <dbReference type="ARBA" id="ARBA00023209"/>
    </source>
</evidence>
<dbReference type="Pfam" id="PF01148">
    <property type="entry name" value="CTP_transf_1"/>
    <property type="match status" value="1"/>
</dbReference>
<keyword evidence="20" id="KW-1185">Reference proteome</keyword>
<evidence type="ECO:0000256" key="7">
    <source>
        <dbReference type="ARBA" id="ARBA00022516"/>
    </source>
</evidence>
<feature type="transmembrane region" description="Helical" evidence="16">
    <location>
        <begin position="105"/>
        <end position="121"/>
    </location>
</feature>
<keyword evidence="7 16" id="KW-0444">Lipid biosynthesis</keyword>
<keyword evidence="10 16" id="KW-0548">Nucleotidyltransferase</keyword>
<evidence type="ECO:0000256" key="11">
    <source>
        <dbReference type="ARBA" id="ARBA00022989"/>
    </source>
</evidence>
<evidence type="ECO:0000256" key="18">
    <source>
        <dbReference type="SAM" id="MobiDB-lite"/>
    </source>
</evidence>
<keyword evidence="9 16" id="KW-0812">Transmembrane</keyword>
<keyword evidence="8 16" id="KW-0808">Transferase</keyword>
<protein>
    <recommendedName>
        <fullName evidence="6 16">Phosphatidate cytidylyltransferase</fullName>
        <ecNumber evidence="6 16">2.7.7.41</ecNumber>
    </recommendedName>
</protein>
<accession>A0A8H4M0U4</accession>
<dbReference type="GO" id="GO:0004605">
    <property type="term" value="F:phosphatidate cytidylyltransferase activity"/>
    <property type="evidence" value="ECO:0007669"/>
    <property type="project" value="UniProtKB-UniRule"/>
</dbReference>
<evidence type="ECO:0000256" key="12">
    <source>
        <dbReference type="ARBA" id="ARBA00023098"/>
    </source>
</evidence>
<comment type="pathway">
    <text evidence="4">Lipid metabolism.</text>
</comment>
<feature type="region of interest" description="Disordered" evidence="18">
    <location>
        <begin position="1"/>
        <end position="67"/>
    </location>
</feature>
<dbReference type="InterPro" id="IPR016720">
    <property type="entry name" value="PC_Trfase_euk"/>
</dbReference>
<organism evidence="19 20">
    <name type="scientific">Ophiocordyceps sinensis</name>
    <dbReference type="NCBI Taxonomy" id="72228"/>
    <lineage>
        <taxon>Eukaryota</taxon>
        <taxon>Fungi</taxon>
        <taxon>Dikarya</taxon>
        <taxon>Ascomycota</taxon>
        <taxon>Pezizomycotina</taxon>
        <taxon>Sordariomycetes</taxon>
        <taxon>Hypocreomycetidae</taxon>
        <taxon>Hypocreales</taxon>
        <taxon>Ophiocordycipitaceae</taxon>
        <taxon>Ophiocordyceps</taxon>
    </lineage>
</organism>
<evidence type="ECO:0000256" key="10">
    <source>
        <dbReference type="ARBA" id="ARBA00022695"/>
    </source>
</evidence>
<evidence type="ECO:0000256" key="2">
    <source>
        <dbReference type="ARBA" id="ARBA00004141"/>
    </source>
</evidence>
<keyword evidence="15 16" id="KW-1208">Phospholipid metabolism</keyword>
<dbReference type="AlphaFoldDB" id="A0A8H4M0U4"/>
<dbReference type="GO" id="GO:0016024">
    <property type="term" value="P:CDP-diacylglycerol biosynthetic process"/>
    <property type="evidence" value="ECO:0007669"/>
    <property type="project" value="UniProtKB-UniRule"/>
</dbReference>
<proteinExistence type="inferred from homology"/>
<comment type="similarity">
    <text evidence="5 16 17">Belongs to the CDS family.</text>
</comment>
<dbReference type="EMBL" id="JAAVMX010000005">
    <property type="protein sequence ID" value="KAF4507831.1"/>
    <property type="molecule type" value="Genomic_DNA"/>
</dbReference>
<evidence type="ECO:0000256" key="16">
    <source>
        <dbReference type="PIRNR" id="PIRNR018269"/>
    </source>
</evidence>
<evidence type="ECO:0000256" key="1">
    <source>
        <dbReference type="ARBA" id="ARBA00001698"/>
    </source>
</evidence>
<evidence type="ECO:0000256" key="13">
    <source>
        <dbReference type="ARBA" id="ARBA00023136"/>
    </source>
</evidence>